<reference evidence="13 14" key="1">
    <citation type="submission" date="2018-09" db="EMBL/GenBank/DDBJ databases">
        <title>Genome sequencing of Nocardioides immobilis CCTCC AB 2017083 for comparison to Nocardioides silvaticus.</title>
        <authorList>
            <person name="Li C."/>
            <person name="Wang G."/>
        </authorList>
    </citation>
    <scope>NUCLEOTIDE SEQUENCE [LARGE SCALE GENOMIC DNA]</scope>
    <source>
        <strain evidence="13 14">CCTCC AB 2017083</strain>
    </source>
</reference>
<evidence type="ECO:0000256" key="12">
    <source>
        <dbReference type="PIRSR" id="PIRSR000112-3"/>
    </source>
</evidence>
<keyword evidence="14" id="KW-1185">Reference proteome</keyword>
<dbReference type="GO" id="GO:0016614">
    <property type="term" value="F:oxidoreductase activity, acting on CH-OH group of donors"/>
    <property type="evidence" value="ECO:0007669"/>
    <property type="project" value="InterPro"/>
</dbReference>
<dbReference type="Pfam" id="PF13685">
    <property type="entry name" value="Fe-ADH_2"/>
    <property type="match status" value="1"/>
</dbReference>
<dbReference type="OrthoDB" id="5198708at2"/>
<keyword evidence="6 12" id="KW-0520">NAD</keyword>
<sequence>MLASPLHLDIRAGAVDNLAALLHERAITSGGTVMVAVGSGQGAEIWERVQSSLPNATVFQVEEGSLSSAGDLQEALGQQGYDAVVGIGGGKTIDVAKYAATRAALPMVAVATNLAHDGICSPVASLEHPHGKGSYGVALPLAVVVDLDYVRNAPPAMVRGGIGDAVSNLSAIEDWLLAQRERDESVDGLALAFARTAGEAILHRTDSIDDDGFLIALAEALVLSGMAMSVAGTSRPCSGACHEIIHAIDQLYPGVSNHGELAGIGALFATFLRGDDARFVQIADCLTRHGLAVSPEQIGLTEEQFVAAVLAAPGTRPDRYTILEHLALDEEQVRERVAAFVSRLGRAVETTAAP</sequence>
<evidence type="ECO:0000256" key="9">
    <source>
        <dbReference type="ARBA" id="ARBA00023264"/>
    </source>
</evidence>
<dbReference type="AlphaFoldDB" id="A0A417Y7I3"/>
<dbReference type="PANTHER" id="PTHR43616">
    <property type="entry name" value="GLYCEROL DEHYDROGENASE"/>
    <property type="match status" value="1"/>
</dbReference>
<evidence type="ECO:0000256" key="8">
    <source>
        <dbReference type="ARBA" id="ARBA00023209"/>
    </source>
</evidence>
<dbReference type="PIRSF" id="PIRSF000112">
    <property type="entry name" value="Glycerol_dehydrogenase"/>
    <property type="match status" value="1"/>
</dbReference>
<keyword evidence="8" id="KW-0594">Phospholipid biosynthesis</keyword>
<dbReference type="Proteomes" id="UP000283644">
    <property type="component" value="Unassembled WGS sequence"/>
</dbReference>
<feature type="binding site" evidence="10">
    <location>
        <position position="164"/>
    </location>
    <ligand>
        <name>glycerol</name>
        <dbReference type="ChEBI" id="CHEBI:17754"/>
    </ligand>
</feature>
<dbReference type="SUPFAM" id="SSF56796">
    <property type="entry name" value="Dehydroquinate synthase-like"/>
    <property type="match status" value="1"/>
</dbReference>
<evidence type="ECO:0000256" key="1">
    <source>
        <dbReference type="ARBA" id="ARBA00022490"/>
    </source>
</evidence>
<feature type="binding site" evidence="12">
    <location>
        <begin position="90"/>
        <end position="94"/>
    </location>
    <ligand>
        <name>NAD(+)</name>
        <dbReference type="ChEBI" id="CHEBI:57540"/>
    </ligand>
</feature>
<feature type="binding site" evidence="10">
    <location>
        <position position="242"/>
    </location>
    <ligand>
        <name>glycerol</name>
        <dbReference type="ChEBI" id="CHEBI:17754"/>
    </ligand>
</feature>
<dbReference type="InterPro" id="IPR016205">
    <property type="entry name" value="Glycerol_DH"/>
</dbReference>
<dbReference type="PANTHER" id="PTHR43616:SF5">
    <property type="entry name" value="GLYCEROL DEHYDROGENASE 1"/>
    <property type="match status" value="1"/>
</dbReference>
<proteinExistence type="predicted"/>
<evidence type="ECO:0000256" key="4">
    <source>
        <dbReference type="ARBA" id="ARBA00022857"/>
    </source>
</evidence>
<dbReference type="Gene3D" id="1.20.1090.10">
    <property type="entry name" value="Dehydroquinate synthase-like - alpha domain"/>
    <property type="match status" value="1"/>
</dbReference>
<evidence type="ECO:0000256" key="2">
    <source>
        <dbReference type="ARBA" id="ARBA00022516"/>
    </source>
</evidence>
<protein>
    <submittedName>
        <fullName evidence="13">Iron-containing alcohol dehydrogenase</fullName>
    </submittedName>
</protein>
<gene>
    <name evidence="13" type="ORF">D0Z08_02325</name>
</gene>
<dbReference type="GO" id="GO:0008654">
    <property type="term" value="P:phospholipid biosynthetic process"/>
    <property type="evidence" value="ECO:0007669"/>
    <property type="project" value="UniProtKB-KW"/>
</dbReference>
<keyword evidence="5" id="KW-0560">Oxidoreductase</keyword>
<evidence type="ECO:0000256" key="6">
    <source>
        <dbReference type="ARBA" id="ARBA00023027"/>
    </source>
</evidence>
<dbReference type="Gene3D" id="3.40.50.1970">
    <property type="match status" value="1"/>
</dbReference>
<comment type="cofactor">
    <cofactor evidence="10">
        <name>Zn(2+)</name>
        <dbReference type="ChEBI" id="CHEBI:29105"/>
    </cofactor>
    <text evidence="10">Binds 1 zinc ion per subunit.</text>
</comment>
<feature type="binding site" evidence="11">
    <location>
        <position position="117"/>
    </location>
    <ligand>
        <name>glycerol</name>
        <dbReference type="ChEBI" id="CHEBI:17754"/>
    </ligand>
</feature>
<name>A0A417Y7I3_9ACTN</name>
<keyword evidence="9" id="KW-1208">Phospholipid metabolism</keyword>
<dbReference type="GO" id="GO:0046872">
    <property type="term" value="F:metal ion binding"/>
    <property type="evidence" value="ECO:0007669"/>
    <property type="project" value="UniProtKB-KW"/>
</dbReference>
<dbReference type="EMBL" id="QXGH01000009">
    <property type="protein sequence ID" value="RHW28708.1"/>
    <property type="molecule type" value="Genomic_DNA"/>
</dbReference>
<feature type="binding site" evidence="10">
    <location>
        <position position="258"/>
    </location>
    <ligand>
        <name>glycerol</name>
        <dbReference type="ChEBI" id="CHEBI:17754"/>
    </ligand>
</feature>
<accession>A0A417Y7I3</accession>
<keyword evidence="2" id="KW-0444">Lipid biosynthesis</keyword>
<evidence type="ECO:0000256" key="11">
    <source>
        <dbReference type="PIRSR" id="PIRSR000112-2"/>
    </source>
</evidence>
<evidence type="ECO:0000256" key="3">
    <source>
        <dbReference type="ARBA" id="ARBA00022723"/>
    </source>
</evidence>
<organism evidence="13 14">
    <name type="scientific">Nocardioides immobilis</name>
    <dbReference type="NCBI Taxonomy" id="2049295"/>
    <lineage>
        <taxon>Bacteria</taxon>
        <taxon>Bacillati</taxon>
        <taxon>Actinomycetota</taxon>
        <taxon>Actinomycetes</taxon>
        <taxon>Propionibacteriales</taxon>
        <taxon>Nocardioidaceae</taxon>
        <taxon>Nocardioides</taxon>
    </lineage>
</organism>
<keyword evidence="4" id="KW-0521">NADP</keyword>
<evidence type="ECO:0000313" key="13">
    <source>
        <dbReference type="EMBL" id="RHW28708.1"/>
    </source>
</evidence>
<comment type="caution">
    <text evidence="13">The sequence shown here is derived from an EMBL/GenBank/DDBJ whole genome shotgun (WGS) entry which is preliminary data.</text>
</comment>
<keyword evidence="3 10" id="KW-0479">Metal-binding</keyword>
<dbReference type="CDD" id="cd08174">
    <property type="entry name" value="G1PDH-like"/>
    <property type="match status" value="1"/>
</dbReference>
<keyword evidence="10" id="KW-0862">Zinc</keyword>
<keyword evidence="7" id="KW-0443">Lipid metabolism</keyword>
<keyword evidence="1" id="KW-0963">Cytoplasm</keyword>
<evidence type="ECO:0000256" key="7">
    <source>
        <dbReference type="ARBA" id="ARBA00023098"/>
    </source>
</evidence>
<feature type="binding site" evidence="12">
    <location>
        <position position="121"/>
    </location>
    <ligand>
        <name>NAD(+)</name>
        <dbReference type="ChEBI" id="CHEBI:57540"/>
    </ligand>
</feature>
<evidence type="ECO:0000313" key="14">
    <source>
        <dbReference type="Proteomes" id="UP000283644"/>
    </source>
</evidence>
<evidence type="ECO:0000256" key="5">
    <source>
        <dbReference type="ARBA" id="ARBA00023002"/>
    </source>
</evidence>
<evidence type="ECO:0000256" key="10">
    <source>
        <dbReference type="PIRSR" id="PIRSR000112-1"/>
    </source>
</evidence>
<dbReference type="InterPro" id="IPR032837">
    <property type="entry name" value="G1PDH"/>
</dbReference>